<evidence type="ECO:0000313" key="2">
    <source>
        <dbReference type="Proteomes" id="UP001057402"/>
    </source>
</evidence>
<keyword evidence="2" id="KW-1185">Reference proteome</keyword>
<name>A0ACB9N4L5_9MYRT</name>
<dbReference type="EMBL" id="CM042887">
    <property type="protein sequence ID" value="KAI4331558.1"/>
    <property type="molecule type" value="Genomic_DNA"/>
</dbReference>
<proteinExistence type="predicted"/>
<protein>
    <submittedName>
        <fullName evidence="1">Uncharacterized protein</fullName>
    </submittedName>
</protein>
<sequence length="137" mass="15226">MTSPRKLVMILCITLSVANTCAAPDVGEVSHTCGEQVDPLSDYQGLVEKVSRDLIDRTPTRAFNYYNEENNGEVTSYGHAICRNGISGDQCTSCLHALNVFRIKYCGFVFASQVTLKDCHMRIDEVDFKWGTAEPII</sequence>
<reference evidence="2" key="1">
    <citation type="journal article" date="2023" name="Front. Plant Sci.">
        <title>Chromosomal-level genome assembly of Melastoma candidum provides insights into trichome evolution.</title>
        <authorList>
            <person name="Zhong Y."/>
            <person name="Wu W."/>
            <person name="Sun C."/>
            <person name="Zou P."/>
            <person name="Liu Y."/>
            <person name="Dai S."/>
            <person name="Zhou R."/>
        </authorList>
    </citation>
    <scope>NUCLEOTIDE SEQUENCE [LARGE SCALE GENOMIC DNA]</scope>
</reference>
<comment type="caution">
    <text evidence="1">The sequence shown here is derived from an EMBL/GenBank/DDBJ whole genome shotgun (WGS) entry which is preliminary data.</text>
</comment>
<gene>
    <name evidence="1" type="ORF">MLD38_029737</name>
</gene>
<accession>A0ACB9N4L5</accession>
<evidence type="ECO:0000313" key="1">
    <source>
        <dbReference type="EMBL" id="KAI4331558.1"/>
    </source>
</evidence>
<organism evidence="1 2">
    <name type="scientific">Melastoma candidum</name>
    <dbReference type="NCBI Taxonomy" id="119954"/>
    <lineage>
        <taxon>Eukaryota</taxon>
        <taxon>Viridiplantae</taxon>
        <taxon>Streptophyta</taxon>
        <taxon>Embryophyta</taxon>
        <taxon>Tracheophyta</taxon>
        <taxon>Spermatophyta</taxon>
        <taxon>Magnoliopsida</taxon>
        <taxon>eudicotyledons</taxon>
        <taxon>Gunneridae</taxon>
        <taxon>Pentapetalae</taxon>
        <taxon>rosids</taxon>
        <taxon>malvids</taxon>
        <taxon>Myrtales</taxon>
        <taxon>Melastomataceae</taxon>
        <taxon>Melastomatoideae</taxon>
        <taxon>Melastomateae</taxon>
        <taxon>Melastoma</taxon>
    </lineage>
</organism>
<dbReference type="Proteomes" id="UP001057402">
    <property type="component" value="Chromosome 8"/>
</dbReference>